<gene>
    <name evidence="1" type="ORF">Cvel_8641.t2.CR2</name>
</gene>
<dbReference type="EMBL" id="CDMZ01003919">
    <property type="protein sequence ID" value="CUC10418.1"/>
    <property type="molecule type" value="Genomic_DNA"/>
</dbReference>
<organism evidence="1">
    <name type="scientific">Chromera velia CCMP2878</name>
    <dbReference type="NCBI Taxonomy" id="1169474"/>
    <lineage>
        <taxon>Eukaryota</taxon>
        <taxon>Sar</taxon>
        <taxon>Alveolata</taxon>
        <taxon>Colpodellida</taxon>
        <taxon>Chromeraceae</taxon>
        <taxon>Chromera</taxon>
    </lineage>
</organism>
<dbReference type="VEuPathDB" id="CryptoDB:Cvel_8641"/>
<sequence length="215" mass="24233">MVPSDGTSSPSLPFMTLVELIAHEKNFDVKDYTEEAAPTIYYTNSGPVKTHWTTGVTMPSYFETDPSGTRRALWEKISQRVSLPVGFFYARCKGEALKETDTSPGIMLPDLWMPEVATGAERRLNKIGSLTAVNCNTFAQLIYDFYKVFYRDCFFVGGEGENGLNSRGSTAEKRKQYAECIVENFDKAQRFIHEKLQVPQKEGQPAVMPDWLSQS</sequence>
<evidence type="ECO:0000313" key="1">
    <source>
        <dbReference type="EMBL" id="CUC10418.1"/>
    </source>
</evidence>
<name>A0A0K6SA27_9ALVE</name>
<protein>
    <submittedName>
        <fullName evidence="1">Uncharacterized protein</fullName>
    </submittedName>
</protein>
<proteinExistence type="predicted"/>
<reference evidence="1" key="1">
    <citation type="submission" date="2014-11" db="EMBL/GenBank/DDBJ databases">
        <title>Molecular phylogeny of cliff fern family Woodsiaceae with morphological implications.</title>
        <authorList>
            <person name="Shao Y.-Z."/>
            <person name="Wei R."/>
            <person name="Zhang X.-C."/>
        </authorList>
    </citation>
    <scope>NUCLEOTIDE SEQUENCE</scope>
</reference>
<dbReference type="AlphaFoldDB" id="A0A0K6SA27"/>
<accession>A0A0K6SA27</accession>